<keyword evidence="3 8" id="KW-0732">Signal</keyword>
<proteinExistence type="predicted"/>
<dbReference type="GO" id="GO:0005886">
    <property type="term" value="C:plasma membrane"/>
    <property type="evidence" value="ECO:0007669"/>
    <property type="project" value="UniProtKB-SubCell"/>
</dbReference>
<evidence type="ECO:0000256" key="3">
    <source>
        <dbReference type="ARBA" id="ARBA00022729"/>
    </source>
</evidence>
<dbReference type="InterPro" id="IPR007110">
    <property type="entry name" value="Ig-like_dom"/>
</dbReference>
<dbReference type="Gene3D" id="2.60.40.10">
    <property type="entry name" value="Immunoglobulins"/>
    <property type="match status" value="2"/>
</dbReference>
<name>A0A3Q2CKT7_CYPVA</name>
<evidence type="ECO:0000313" key="10">
    <source>
        <dbReference type="Ensembl" id="ENSCVAP00000005894.1"/>
    </source>
</evidence>
<feature type="domain" description="Ig-like" evidence="9">
    <location>
        <begin position="26"/>
        <end position="104"/>
    </location>
</feature>
<evidence type="ECO:0000256" key="6">
    <source>
        <dbReference type="ARBA" id="ARBA00023157"/>
    </source>
</evidence>
<dbReference type="InterPro" id="IPR036179">
    <property type="entry name" value="Ig-like_dom_sf"/>
</dbReference>
<organism evidence="10 11">
    <name type="scientific">Cyprinodon variegatus</name>
    <name type="common">Sheepshead minnow</name>
    <dbReference type="NCBI Taxonomy" id="28743"/>
    <lineage>
        <taxon>Eukaryota</taxon>
        <taxon>Metazoa</taxon>
        <taxon>Chordata</taxon>
        <taxon>Craniata</taxon>
        <taxon>Vertebrata</taxon>
        <taxon>Euteleostomi</taxon>
        <taxon>Actinopterygii</taxon>
        <taxon>Neopterygii</taxon>
        <taxon>Teleostei</taxon>
        <taxon>Neoteleostei</taxon>
        <taxon>Acanthomorphata</taxon>
        <taxon>Ovalentaria</taxon>
        <taxon>Atherinomorphae</taxon>
        <taxon>Cyprinodontiformes</taxon>
        <taxon>Cyprinodontidae</taxon>
        <taxon>Cyprinodon</taxon>
    </lineage>
</organism>
<keyword evidence="7" id="KW-0325">Glycoprotein</keyword>
<dbReference type="AlphaFoldDB" id="A0A3Q2CKT7"/>
<comment type="subcellular location">
    <subcellularLocation>
        <location evidence="1">Cell membrane</location>
    </subcellularLocation>
</comment>
<evidence type="ECO:0000256" key="5">
    <source>
        <dbReference type="ARBA" id="ARBA00023136"/>
    </source>
</evidence>
<dbReference type="InterPro" id="IPR052051">
    <property type="entry name" value="TCR_complex_component"/>
</dbReference>
<dbReference type="PROSITE" id="PS50835">
    <property type="entry name" value="IG_LIKE"/>
    <property type="match status" value="2"/>
</dbReference>
<keyword evidence="4" id="KW-0391">Immunity</keyword>
<dbReference type="Proteomes" id="UP000265020">
    <property type="component" value="Unassembled WGS sequence"/>
</dbReference>
<feature type="domain" description="Ig-like" evidence="9">
    <location>
        <begin position="112"/>
        <end position="223"/>
    </location>
</feature>
<evidence type="ECO:0000256" key="8">
    <source>
        <dbReference type="SAM" id="SignalP"/>
    </source>
</evidence>
<dbReference type="PANTHER" id="PTHR19433">
    <property type="entry name" value="T-CELL RECEPTOR ALPHA CHAIN V REGION-RELATED"/>
    <property type="match status" value="1"/>
</dbReference>
<feature type="signal peptide" evidence="8">
    <location>
        <begin position="1"/>
        <end position="19"/>
    </location>
</feature>
<sequence length="267" mass="29990">FDQSVCFFFFVITLSQVQTLIHTLQPSRLIPLTVVYGGDNVTFDCNVSEKDLKFVYWYKQSLGYLVEKVASGGHYDLTITNVTKEDEATYLCHAGTTYSQTFISGKFLAVNGETVTLQCFIFSKNKERVECPTEPRMYWYRAESDRFHPGIIYTQGNISDKDLERSCSYSLSVRDSSDAGIYYSAVGTCGSILFGRGTKRSCVYHLSKTLKDSLDFGTYYCAVALCGEILLGGGSTLEKKWFSFPEITLSASTTIYIFLLIKDADLI</sequence>
<dbReference type="GO" id="GO:0009617">
    <property type="term" value="P:response to bacterium"/>
    <property type="evidence" value="ECO:0007669"/>
    <property type="project" value="TreeGrafter"/>
</dbReference>
<evidence type="ECO:0000259" key="9">
    <source>
        <dbReference type="PROSITE" id="PS50835"/>
    </source>
</evidence>
<keyword evidence="2" id="KW-1003">Cell membrane</keyword>
<dbReference type="PANTHER" id="PTHR19433:SF127">
    <property type="entry name" value="NITR9"/>
    <property type="match status" value="1"/>
</dbReference>
<feature type="chain" id="PRO_5018753727" description="Ig-like domain-containing protein" evidence="8">
    <location>
        <begin position="20"/>
        <end position="267"/>
    </location>
</feature>
<dbReference type="InterPro" id="IPR003599">
    <property type="entry name" value="Ig_sub"/>
</dbReference>
<dbReference type="Ensembl" id="ENSCVAT00000005917.1">
    <property type="protein sequence ID" value="ENSCVAP00000005894.1"/>
    <property type="gene ID" value="ENSCVAG00000007361.1"/>
</dbReference>
<dbReference type="OMA" id="KERVECP"/>
<dbReference type="Pfam" id="PF13927">
    <property type="entry name" value="Ig_3"/>
    <property type="match status" value="1"/>
</dbReference>
<dbReference type="SMART" id="SM00409">
    <property type="entry name" value="IG"/>
    <property type="match status" value="2"/>
</dbReference>
<dbReference type="InterPro" id="IPR013783">
    <property type="entry name" value="Ig-like_fold"/>
</dbReference>
<keyword evidence="11" id="KW-1185">Reference proteome</keyword>
<protein>
    <recommendedName>
        <fullName evidence="9">Ig-like domain-containing protein</fullName>
    </recommendedName>
</protein>
<dbReference type="GO" id="GO:0002376">
    <property type="term" value="P:immune system process"/>
    <property type="evidence" value="ECO:0007669"/>
    <property type="project" value="UniProtKB-KW"/>
</dbReference>
<reference evidence="10" key="2">
    <citation type="submission" date="2025-09" db="UniProtKB">
        <authorList>
            <consortium name="Ensembl"/>
        </authorList>
    </citation>
    <scope>IDENTIFICATION</scope>
</reference>
<evidence type="ECO:0000256" key="2">
    <source>
        <dbReference type="ARBA" id="ARBA00022475"/>
    </source>
</evidence>
<evidence type="ECO:0000256" key="1">
    <source>
        <dbReference type="ARBA" id="ARBA00004236"/>
    </source>
</evidence>
<evidence type="ECO:0000256" key="4">
    <source>
        <dbReference type="ARBA" id="ARBA00022859"/>
    </source>
</evidence>
<dbReference type="GeneTree" id="ENSGT01030000234530"/>
<keyword evidence="5" id="KW-0472">Membrane</keyword>
<keyword evidence="6" id="KW-1015">Disulfide bond</keyword>
<dbReference type="SUPFAM" id="SSF48726">
    <property type="entry name" value="Immunoglobulin"/>
    <property type="match status" value="2"/>
</dbReference>
<evidence type="ECO:0000313" key="11">
    <source>
        <dbReference type="Proteomes" id="UP000265020"/>
    </source>
</evidence>
<evidence type="ECO:0000256" key="7">
    <source>
        <dbReference type="ARBA" id="ARBA00023180"/>
    </source>
</evidence>
<reference evidence="10" key="1">
    <citation type="submission" date="2025-08" db="UniProtKB">
        <authorList>
            <consortium name="Ensembl"/>
        </authorList>
    </citation>
    <scope>IDENTIFICATION</scope>
</reference>
<accession>A0A3Q2CKT7</accession>